<dbReference type="RefSeq" id="XP_045956183.1">
    <property type="nucleotide sequence ID" value="XM_046100383.1"/>
</dbReference>
<name>A0A9P8UGW9_9PEZI</name>
<evidence type="ECO:0000313" key="3">
    <source>
        <dbReference type="Proteomes" id="UP000758603"/>
    </source>
</evidence>
<evidence type="ECO:0000313" key="2">
    <source>
        <dbReference type="EMBL" id="KAH6651905.1"/>
    </source>
</evidence>
<dbReference type="Proteomes" id="UP000758603">
    <property type="component" value="Unassembled WGS sequence"/>
</dbReference>
<dbReference type="EMBL" id="JAGPXC010000006">
    <property type="protein sequence ID" value="KAH6651905.1"/>
    <property type="molecule type" value="Genomic_DNA"/>
</dbReference>
<gene>
    <name evidence="2" type="ORF">BKA67DRAFT_537756</name>
</gene>
<proteinExistence type="predicted"/>
<feature type="region of interest" description="Disordered" evidence="1">
    <location>
        <begin position="89"/>
        <end position="108"/>
    </location>
</feature>
<organism evidence="2 3">
    <name type="scientific">Truncatella angustata</name>
    <dbReference type="NCBI Taxonomy" id="152316"/>
    <lineage>
        <taxon>Eukaryota</taxon>
        <taxon>Fungi</taxon>
        <taxon>Dikarya</taxon>
        <taxon>Ascomycota</taxon>
        <taxon>Pezizomycotina</taxon>
        <taxon>Sordariomycetes</taxon>
        <taxon>Xylariomycetidae</taxon>
        <taxon>Amphisphaeriales</taxon>
        <taxon>Sporocadaceae</taxon>
        <taxon>Truncatella</taxon>
    </lineage>
</organism>
<sequence length="108" mass="11963">MSDSNGIQAPSPGGHTSQAPAEIVTQNATPELQTQFPLSQRQQVVGLLKIITTKVKEDKLKVKEGKLKAKEDQLKAREKESILKAKEDKLKTKEDKSKVKESRLKVQG</sequence>
<protein>
    <submittedName>
        <fullName evidence="2">Uncharacterized protein</fullName>
    </submittedName>
</protein>
<reference evidence="2" key="1">
    <citation type="journal article" date="2021" name="Nat. Commun.">
        <title>Genetic determinants of endophytism in the Arabidopsis root mycobiome.</title>
        <authorList>
            <person name="Mesny F."/>
            <person name="Miyauchi S."/>
            <person name="Thiergart T."/>
            <person name="Pickel B."/>
            <person name="Atanasova L."/>
            <person name="Karlsson M."/>
            <person name="Huettel B."/>
            <person name="Barry K.W."/>
            <person name="Haridas S."/>
            <person name="Chen C."/>
            <person name="Bauer D."/>
            <person name="Andreopoulos W."/>
            <person name="Pangilinan J."/>
            <person name="LaButti K."/>
            <person name="Riley R."/>
            <person name="Lipzen A."/>
            <person name="Clum A."/>
            <person name="Drula E."/>
            <person name="Henrissat B."/>
            <person name="Kohler A."/>
            <person name="Grigoriev I.V."/>
            <person name="Martin F.M."/>
            <person name="Hacquard S."/>
        </authorList>
    </citation>
    <scope>NUCLEOTIDE SEQUENCE</scope>
    <source>
        <strain evidence="2">MPI-SDFR-AT-0073</strain>
    </source>
</reference>
<feature type="region of interest" description="Disordered" evidence="1">
    <location>
        <begin position="1"/>
        <end position="21"/>
    </location>
</feature>
<comment type="caution">
    <text evidence="2">The sequence shown here is derived from an EMBL/GenBank/DDBJ whole genome shotgun (WGS) entry which is preliminary data.</text>
</comment>
<dbReference type="AlphaFoldDB" id="A0A9P8UGW9"/>
<accession>A0A9P8UGW9</accession>
<evidence type="ECO:0000256" key="1">
    <source>
        <dbReference type="SAM" id="MobiDB-lite"/>
    </source>
</evidence>
<dbReference type="GeneID" id="70129275"/>
<keyword evidence="3" id="KW-1185">Reference proteome</keyword>